<evidence type="ECO:0000313" key="3">
    <source>
        <dbReference type="Proteomes" id="UP000005940"/>
    </source>
</evidence>
<accession>I2N112</accession>
<gene>
    <name evidence="2" type="ORF">STSU_019515</name>
</gene>
<dbReference type="InterPro" id="IPR035897">
    <property type="entry name" value="Toll_tir_struct_dom_sf"/>
</dbReference>
<evidence type="ECO:0000313" key="2">
    <source>
        <dbReference type="EMBL" id="QKM69020.1"/>
    </source>
</evidence>
<dbReference type="SUPFAM" id="SSF52200">
    <property type="entry name" value="Toll/Interleukin receptor TIR domain"/>
    <property type="match status" value="1"/>
</dbReference>
<dbReference type="RefSeq" id="WP_006348400.1">
    <property type="nucleotide sequence ID" value="NZ_CP029159.1"/>
</dbReference>
<dbReference type="EMBL" id="CP029159">
    <property type="protein sequence ID" value="QKM69020.1"/>
    <property type="molecule type" value="Genomic_DNA"/>
</dbReference>
<reference evidence="2 3" key="1">
    <citation type="journal article" date="2012" name="J. Bacteriol.">
        <title>Draft genome of Streptomyces tsukubaensis NRRL 18488, the producer of the clinically important immunosuppressant tacrolimus (FK506).</title>
        <authorList>
            <person name="Barreiro C."/>
            <person name="Prieto C."/>
            <person name="Sola-Landa A."/>
            <person name="Solera E."/>
            <person name="Martinez-Castro M."/>
            <person name="Perez-Redondo R."/>
            <person name="Garcia-Estrada C."/>
            <person name="Aparicio J.F."/>
            <person name="Fernandez-Martinez L.T."/>
            <person name="Santos-Aberturas J."/>
            <person name="Salehi-Najafabadi Z."/>
            <person name="Rodriguez-Garcia A."/>
            <person name="Tauch A."/>
            <person name="Martin J.F."/>
        </authorList>
    </citation>
    <scope>NUCLEOTIDE SEQUENCE [LARGE SCALE GENOMIC DNA]</scope>
    <source>
        <strain evidence="3">DSM 42081 / NBRC 108919 / NRRL 18488 / 9993</strain>
    </source>
</reference>
<dbReference type="Gene3D" id="3.40.50.10140">
    <property type="entry name" value="Toll/interleukin-1 receptor homology (TIR) domain"/>
    <property type="match status" value="1"/>
</dbReference>
<protein>
    <submittedName>
        <fullName evidence="2">TIR domain-containing protein</fullName>
    </submittedName>
</protein>
<organism evidence="2 3">
    <name type="scientific">Streptomyces tsukubensis (strain DSM 42081 / NBRC 108919 / NRRL 18488 / 9993)</name>
    <dbReference type="NCBI Taxonomy" id="1114943"/>
    <lineage>
        <taxon>Bacteria</taxon>
        <taxon>Bacillati</taxon>
        <taxon>Actinomycetota</taxon>
        <taxon>Actinomycetes</taxon>
        <taxon>Kitasatosporales</taxon>
        <taxon>Streptomycetaceae</taxon>
        <taxon>Streptomyces</taxon>
    </lineage>
</organism>
<dbReference type="GO" id="GO:0007165">
    <property type="term" value="P:signal transduction"/>
    <property type="evidence" value="ECO:0007669"/>
    <property type="project" value="InterPro"/>
</dbReference>
<evidence type="ECO:0000259" key="1">
    <source>
        <dbReference type="Pfam" id="PF13676"/>
    </source>
</evidence>
<dbReference type="Pfam" id="PF13676">
    <property type="entry name" value="TIR_2"/>
    <property type="match status" value="1"/>
</dbReference>
<dbReference type="Proteomes" id="UP000005940">
    <property type="component" value="Chromosome"/>
</dbReference>
<dbReference type="InterPro" id="IPR000157">
    <property type="entry name" value="TIR_dom"/>
</dbReference>
<feature type="domain" description="TIR" evidence="1">
    <location>
        <begin position="43"/>
        <end position="144"/>
    </location>
</feature>
<keyword evidence="3" id="KW-1185">Reference proteome</keyword>
<name>I2N112_STRT9</name>
<dbReference type="AlphaFoldDB" id="I2N112"/>
<sequence>MTNAQPAGFWSYTHRDDQLDSGRIARLSERIANEFEIITGEPLEIFMDKRSIEWGDAWRMRLDSALTGTTFLIPVITPNFLKSQECRREVIRFSGHAASLGLDELLLPIHYVNVPQLTYGSDDHPSDEVVQLIARRQWVDWRELRLEDEASPVYRQAVHKLALKISEVLESAPPARPVEMVHQGLIADDEPPGFLELMAEAETALPVWVGIAQKFPEVISAIDHETSWAAEEMVKSDARGGGFAGRMRVTEQLSERLAGPVAQVETLGGQYWAALASIDPGIQGFIRRAGEEDLPPEDQQAVREFFRQIQALTLTSSATTTQLQGFSDSMEGVTQLSSHLKPRLRTIQAAVQKMIDGHTVIDEWSRLIGETDLGDDAPS</sequence>
<proteinExistence type="predicted"/>